<sequence length="711" mass="77611">MSVYCELNDVIHQIRYKTQIFYETFKRDSIAEQIYNFSNESSSDIDPDVQYSKSLDKDYSILYKPIISQSSTPSAVTPGVNTPTSALSPPQQQPSQQPQAQQNNKPTTATTASTVTSPATTSASSCTSGTTQTTSSSSSSTTVTSTNSSTMSSLTSTDASASSSAFSQQPVQQNNQQSSNSQQQAPQQAPQQQQPQQNNSQPSTSPKKCKIVTFTGTSVKLNKPINPKDNKTNIVPDKTTTATNISSPAATNTPQQPDKTNEPVFVFVKEKVVKAPVQTTESLLTRLVRPNHDESHDYGDIIPPPLGPGMSLKIFIANLNQAVSIKVVEKATILQTIVATLRAFHSSGGVGLPSSDPKAYHIRIADSNGKVDQDFPPLDLNGYISKFKDETLLLCLNPKFDLKKSGSSLSISGGIQPPPGSSTSSSTSSNGSNVNNNLKASTGGMNNSQQQQSQQQLQHHNSQAQLQQNSQAQLQQQNSQAQLQPQQTSEGGGGGHHHHNYRTHHRSVSSGPDAPLVVKITLPDSSITKVVFQKTMLLKDLLESTCKKRKLLVSDHYFTLENGRICEGILPMEKLGGADLILVSKRPIEVTTLSPSDTDSNGSDLQQEIFWYDALAWQYKTYEVTKLKKYSSKQERIIGIDKERITNMSPKDAETKRPARLIKDISKIALLEKPKYFTIEYNDGKSYIYEARTTSIANEIVGKISYILGKN</sequence>
<comment type="similarity">
    <text evidence="1">Belongs to the SIN1 family.</text>
</comment>
<feature type="compositionally biased region" description="Low complexity" evidence="2">
    <location>
        <begin position="88"/>
        <end position="203"/>
    </location>
</feature>
<dbReference type="eggNOG" id="ENOG502RFE8">
    <property type="taxonomic scope" value="Eukaryota"/>
</dbReference>
<feature type="compositionally biased region" description="Basic residues" evidence="2">
    <location>
        <begin position="495"/>
        <end position="507"/>
    </location>
</feature>
<dbReference type="Proteomes" id="UP000001064">
    <property type="component" value="Unassembled WGS sequence"/>
</dbReference>
<accession>F0Z8J6</accession>
<feature type="compositionally biased region" description="Polar residues" evidence="2">
    <location>
        <begin position="238"/>
        <end position="258"/>
    </location>
</feature>
<dbReference type="InterPro" id="IPR011993">
    <property type="entry name" value="PH-like_dom_sf"/>
</dbReference>
<dbReference type="EMBL" id="GL870952">
    <property type="protein sequence ID" value="EGC39772.1"/>
    <property type="molecule type" value="Genomic_DNA"/>
</dbReference>
<dbReference type="PANTHER" id="PTHR13335">
    <property type="entry name" value="TARGET OF RAPAMYCIN COMPLEX 2 SUBUNIT MAPKAP1"/>
    <property type="match status" value="1"/>
</dbReference>
<reference evidence="6" key="1">
    <citation type="journal article" date="2011" name="Genome Biol.">
        <title>Comparative genomics of the social amoebae Dictyostelium discoideum and Dictyostelium purpureum.</title>
        <authorList>
            <consortium name="US DOE Joint Genome Institute (JGI-PGF)"/>
            <person name="Sucgang R."/>
            <person name="Kuo A."/>
            <person name="Tian X."/>
            <person name="Salerno W."/>
            <person name="Parikh A."/>
            <person name="Feasley C.L."/>
            <person name="Dalin E."/>
            <person name="Tu H."/>
            <person name="Huang E."/>
            <person name="Barry K."/>
            <person name="Lindquist E."/>
            <person name="Shapiro H."/>
            <person name="Bruce D."/>
            <person name="Schmutz J."/>
            <person name="Salamov A."/>
            <person name="Fey P."/>
            <person name="Gaudet P."/>
            <person name="Anjard C."/>
            <person name="Babu M.M."/>
            <person name="Basu S."/>
            <person name="Bushmanova Y."/>
            <person name="van der Wel H."/>
            <person name="Katoh-Kurasawa M."/>
            <person name="Dinh C."/>
            <person name="Coutinho P.M."/>
            <person name="Saito T."/>
            <person name="Elias M."/>
            <person name="Schaap P."/>
            <person name="Kay R.R."/>
            <person name="Henrissat B."/>
            <person name="Eichinger L."/>
            <person name="Rivero F."/>
            <person name="Putnam N.H."/>
            <person name="West C.M."/>
            <person name="Loomis W.F."/>
            <person name="Chisholm R.L."/>
            <person name="Shaulsky G."/>
            <person name="Strassmann J.E."/>
            <person name="Queller D.C."/>
            <person name="Kuspa A."/>
            <person name="Grigoriev I.V."/>
        </authorList>
    </citation>
    <scope>NUCLEOTIDE SEQUENCE [LARGE SCALE GENOMIC DNA]</scope>
    <source>
        <strain evidence="6">QSDP1</strain>
    </source>
</reference>
<evidence type="ECO:0000259" key="4">
    <source>
        <dbReference type="Pfam" id="PF16979"/>
    </source>
</evidence>
<feature type="region of interest" description="Disordered" evidence="2">
    <location>
        <begin position="70"/>
        <end position="208"/>
    </location>
</feature>
<protein>
    <submittedName>
        <fullName evidence="5">Uncharacterized protein</fullName>
    </submittedName>
</protein>
<dbReference type="InterPro" id="IPR008828">
    <property type="entry name" value="Sin1/Avo1"/>
</dbReference>
<evidence type="ECO:0000313" key="6">
    <source>
        <dbReference type="Proteomes" id="UP000001064"/>
    </source>
</evidence>
<organism evidence="5 6">
    <name type="scientific">Dictyostelium purpureum</name>
    <name type="common">Slime mold</name>
    <dbReference type="NCBI Taxonomy" id="5786"/>
    <lineage>
        <taxon>Eukaryota</taxon>
        <taxon>Amoebozoa</taxon>
        <taxon>Evosea</taxon>
        <taxon>Eumycetozoa</taxon>
        <taxon>Dictyostelia</taxon>
        <taxon>Dictyosteliales</taxon>
        <taxon>Dictyosteliaceae</taxon>
        <taxon>Dictyostelium</taxon>
    </lineage>
</organism>
<feature type="compositionally biased region" description="Polar residues" evidence="2">
    <location>
        <begin position="70"/>
        <end position="87"/>
    </location>
</feature>
<feature type="compositionally biased region" description="Low complexity" evidence="2">
    <location>
        <begin position="446"/>
        <end position="487"/>
    </location>
</feature>
<dbReference type="PANTHER" id="PTHR13335:SF1">
    <property type="entry name" value="TARGET OF RAPAMYCIN COMPLEX 2 SUBUNIT MAPKAP1"/>
    <property type="match status" value="1"/>
</dbReference>
<dbReference type="GeneID" id="10509661"/>
<dbReference type="GO" id="GO:0005886">
    <property type="term" value="C:plasma membrane"/>
    <property type="evidence" value="ECO:0000318"/>
    <property type="project" value="GO_Central"/>
</dbReference>
<dbReference type="InterPro" id="IPR031567">
    <property type="entry name" value="CRIM_dom"/>
</dbReference>
<feature type="region of interest" description="Disordered" evidence="2">
    <location>
        <begin position="407"/>
        <end position="512"/>
    </location>
</feature>
<dbReference type="GO" id="GO:0038203">
    <property type="term" value="P:TORC2 signaling"/>
    <property type="evidence" value="ECO:0000318"/>
    <property type="project" value="GO_Central"/>
</dbReference>
<dbReference type="FunCoup" id="F0Z8J6">
    <property type="interactions" value="515"/>
</dbReference>
<dbReference type="AlphaFoldDB" id="F0Z8J6"/>
<dbReference type="VEuPathDB" id="AmoebaDB:DICPUDRAFT_96471"/>
<dbReference type="Gene3D" id="2.30.29.30">
    <property type="entry name" value="Pleckstrin-homology domain (PH domain)/Phosphotyrosine-binding domain (PTB)"/>
    <property type="match status" value="1"/>
</dbReference>
<dbReference type="STRING" id="5786.F0Z8J6"/>
<evidence type="ECO:0000256" key="1">
    <source>
        <dbReference type="ARBA" id="ARBA00009407"/>
    </source>
</evidence>
<feature type="domain" description="SIN1-type PH" evidence="4">
    <location>
        <begin position="618"/>
        <end position="708"/>
    </location>
</feature>
<dbReference type="KEGG" id="dpp:DICPUDRAFT_96471"/>
<feature type="compositionally biased region" description="Low complexity" evidence="2">
    <location>
        <begin position="407"/>
        <end position="438"/>
    </location>
</feature>
<dbReference type="Pfam" id="PF16979">
    <property type="entry name" value="SIN1_PH"/>
    <property type="match status" value="1"/>
</dbReference>
<dbReference type="Pfam" id="PF16978">
    <property type="entry name" value="CRIM"/>
    <property type="match status" value="1"/>
</dbReference>
<name>F0Z8J6_DICPU</name>
<evidence type="ECO:0000259" key="3">
    <source>
        <dbReference type="Pfam" id="PF16978"/>
    </source>
</evidence>
<dbReference type="RefSeq" id="XP_003283758.1">
    <property type="nucleotide sequence ID" value="XM_003283710.1"/>
</dbReference>
<dbReference type="OMA" id="ERITNMS"/>
<gene>
    <name evidence="5" type="ORF">DICPUDRAFT_96471</name>
</gene>
<evidence type="ECO:0000313" key="5">
    <source>
        <dbReference type="EMBL" id="EGC39772.1"/>
    </source>
</evidence>
<keyword evidence="6" id="KW-1185">Reference proteome</keyword>
<proteinExistence type="inferred from homology"/>
<feature type="domain" description="CRIM" evidence="3">
    <location>
        <begin position="311"/>
        <end position="396"/>
    </location>
</feature>
<dbReference type="GO" id="GO:0005546">
    <property type="term" value="F:phosphatidylinositol-4,5-bisphosphate binding"/>
    <property type="evidence" value="ECO:0000318"/>
    <property type="project" value="GO_Central"/>
</dbReference>
<dbReference type="GO" id="GO:0005737">
    <property type="term" value="C:cytoplasm"/>
    <property type="evidence" value="ECO:0000318"/>
    <property type="project" value="GO_Central"/>
</dbReference>
<dbReference type="OrthoDB" id="241990at2759"/>
<dbReference type="InParanoid" id="F0Z8J6"/>
<feature type="region of interest" description="Disordered" evidence="2">
    <location>
        <begin position="221"/>
        <end position="258"/>
    </location>
</feature>
<evidence type="ECO:0000256" key="2">
    <source>
        <dbReference type="SAM" id="MobiDB-lite"/>
    </source>
</evidence>
<dbReference type="GO" id="GO:0031932">
    <property type="term" value="C:TORC2 complex"/>
    <property type="evidence" value="ECO:0000318"/>
    <property type="project" value="GO_Central"/>
</dbReference>
<dbReference type="InterPro" id="IPR031313">
    <property type="entry name" value="Sin1_PH_dom"/>
</dbReference>